<dbReference type="EMBL" id="BMMX01000001">
    <property type="protein sequence ID" value="GGK74466.1"/>
    <property type="molecule type" value="Genomic_DNA"/>
</dbReference>
<dbReference type="SUPFAM" id="SSF53850">
    <property type="entry name" value="Periplasmic binding protein-like II"/>
    <property type="match status" value="1"/>
</dbReference>
<dbReference type="RefSeq" id="WP_229715402.1">
    <property type="nucleotide sequence ID" value="NZ_BMMX01000001.1"/>
</dbReference>
<protein>
    <submittedName>
        <fullName evidence="3">Glycine/betaine ABC transporter substrate-binding protein</fullName>
    </submittedName>
</protein>
<dbReference type="InterPro" id="IPR007210">
    <property type="entry name" value="ABC_Gly_betaine_transp_sub-bd"/>
</dbReference>
<name>A0A8J3FKS0_9ACTN</name>
<evidence type="ECO:0000256" key="1">
    <source>
        <dbReference type="SAM" id="SignalP"/>
    </source>
</evidence>
<gene>
    <name evidence="3" type="ORF">GCM10012284_05510</name>
</gene>
<keyword evidence="4" id="KW-1185">Reference proteome</keyword>
<feature type="domain" description="ABC-type glycine betaine transport system substrate-binding" evidence="2">
    <location>
        <begin position="41"/>
        <end position="312"/>
    </location>
</feature>
<dbReference type="AlphaFoldDB" id="A0A8J3FKS0"/>
<sequence length="318" mass="34439">MNNLRKTIVAVAACSLVLTGAAACGSDDGVGDGNGPLAGSSVTVGSKDFDEQLVLGQITVLALKNAGADVTDQTNLGGTNAARAALKSGDIDVYWEYNGTAWISFFKKTDPIPDRMQQWQAVHDQDLKENKLVWMQPANFNNTYGIAYSSSAAAKLGNPKTLSDLGTVISSKPGEASLCVESEFSTRDDGLPGMEKKYGYQVPKNNVTVLDTGIVYTSVDKQSPCNFGEVFTTDGRIKALNLVVLEDDKSFFPLYNAAPVFRSEYYDAHEADLKKIFDPISTALTQEVMTELNKQVSVDGMRPEQVAKKWMEDQGFLS</sequence>
<comment type="caution">
    <text evidence="3">The sequence shown here is derived from an EMBL/GenBank/DDBJ whole genome shotgun (WGS) entry which is preliminary data.</text>
</comment>
<evidence type="ECO:0000259" key="2">
    <source>
        <dbReference type="Pfam" id="PF04069"/>
    </source>
</evidence>
<organism evidence="3 4">
    <name type="scientific">Mangrovihabitans endophyticus</name>
    <dbReference type="NCBI Taxonomy" id="1751298"/>
    <lineage>
        <taxon>Bacteria</taxon>
        <taxon>Bacillati</taxon>
        <taxon>Actinomycetota</taxon>
        <taxon>Actinomycetes</taxon>
        <taxon>Micromonosporales</taxon>
        <taxon>Micromonosporaceae</taxon>
        <taxon>Mangrovihabitans</taxon>
    </lineage>
</organism>
<reference evidence="3" key="1">
    <citation type="journal article" date="2014" name="Int. J. Syst. Evol. Microbiol.">
        <title>Complete genome sequence of Corynebacterium casei LMG S-19264T (=DSM 44701T), isolated from a smear-ripened cheese.</title>
        <authorList>
            <consortium name="US DOE Joint Genome Institute (JGI-PGF)"/>
            <person name="Walter F."/>
            <person name="Albersmeier A."/>
            <person name="Kalinowski J."/>
            <person name="Ruckert C."/>
        </authorList>
    </citation>
    <scope>NUCLEOTIDE SEQUENCE</scope>
    <source>
        <strain evidence="3">CGMCC 4.7299</strain>
    </source>
</reference>
<evidence type="ECO:0000313" key="3">
    <source>
        <dbReference type="EMBL" id="GGK74466.1"/>
    </source>
</evidence>
<feature type="signal peptide" evidence="1">
    <location>
        <begin position="1"/>
        <end position="22"/>
    </location>
</feature>
<keyword evidence="1" id="KW-0732">Signal</keyword>
<dbReference type="Gene3D" id="3.40.190.120">
    <property type="entry name" value="Osmoprotection protein (prox), domain 2"/>
    <property type="match status" value="1"/>
</dbReference>
<dbReference type="PROSITE" id="PS51257">
    <property type="entry name" value="PROKAR_LIPOPROTEIN"/>
    <property type="match status" value="1"/>
</dbReference>
<evidence type="ECO:0000313" key="4">
    <source>
        <dbReference type="Proteomes" id="UP000656042"/>
    </source>
</evidence>
<dbReference type="Proteomes" id="UP000656042">
    <property type="component" value="Unassembled WGS sequence"/>
</dbReference>
<dbReference type="Gene3D" id="3.40.190.10">
    <property type="entry name" value="Periplasmic binding protein-like II"/>
    <property type="match status" value="1"/>
</dbReference>
<accession>A0A8J3FKS0</accession>
<dbReference type="GO" id="GO:0022857">
    <property type="term" value="F:transmembrane transporter activity"/>
    <property type="evidence" value="ECO:0007669"/>
    <property type="project" value="InterPro"/>
</dbReference>
<dbReference type="Pfam" id="PF04069">
    <property type="entry name" value="OpuAC"/>
    <property type="match status" value="1"/>
</dbReference>
<proteinExistence type="predicted"/>
<dbReference type="CDD" id="cd13611">
    <property type="entry name" value="PBP2_YehZ"/>
    <property type="match status" value="1"/>
</dbReference>
<reference evidence="3" key="2">
    <citation type="submission" date="2020-09" db="EMBL/GenBank/DDBJ databases">
        <authorList>
            <person name="Sun Q."/>
            <person name="Zhou Y."/>
        </authorList>
    </citation>
    <scope>NUCLEOTIDE SEQUENCE</scope>
    <source>
        <strain evidence="3">CGMCC 4.7299</strain>
    </source>
</reference>
<feature type="chain" id="PRO_5038690305" evidence="1">
    <location>
        <begin position="23"/>
        <end position="318"/>
    </location>
</feature>
<dbReference type="GO" id="GO:0043190">
    <property type="term" value="C:ATP-binding cassette (ABC) transporter complex"/>
    <property type="evidence" value="ECO:0007669"/>
    <property type="project" value="InterPro"/>
</dbReference>